<comment type="similarity">
    <text evidence="2">Belongs to the PI3/PI4-kinase family. ATM subfamily.</text>
</comment>
<evidence type="ECO:0000259" key="24">
    <source>
        <dbReference type="PROSITE" id="PS51189"/>
    </source>
</evidence>
<dbReference type="Gene3D" id="3.30.1010.10">
    <property type="entry name" value="Phosphatidylinositol 3-kinase Catalytic Subunit, Chain A, domain 4"/>
    <property type="match status" value="1"/>
</dbReference>
<evidence type="ECO:0000256" key="11">
    <source>
        <dbReference type="ARBA" id="ARBA00022840"/>
    </source>
</evidence>
<dbReference type="Gene3D" id="1.25.10.10">
    <property type="entry name" value="Leucine-rich Repeat Variant"/>
    <property type="match status" value="1"/>
</dbReference>
<evidence type="ECO:0000256" key="9">
    <source>
        <dbReference type="ARBA" id="ARBA00022763"/>
    </source>
</evidence>
<dbReference type="GO" id="GO:0000077">
    <property type="term" value="P:DNA damage checkpoint signaling"/>
    <property type="evidence" value="ECO:0007669"/>
    <property type="project" value="TreeGrafter"/>
</dbReference>
<dbReference type="GO" id="GO:0005634">
    <property type="term" value="C:nucleus"/>
    <property type="evidence" value="ECO:0007669"/>
    <property type="project" value="UniProtKB-SubCell"/>
</dbReference>
<organism evidence="26 27">
    <name type="scientific">Delitschia confertaspora ATCC 74209</name>
    <dbReference type="NCBI Taxonomy" id="1513339"/>
    <lineage>
        <taxon>Eukaryota</taxon>
        <taxon>Fungi</taxon>
        <taxon>Dikarya</taxon>
        <taxon>Ascomycota</taxon>
        <taxon>Pezizomycotina</taxon>
        <taxon>Dothideomycetes</taxon>
        <taxon>Pleosporomycetidae</taxon>
        <taxon>Pleosporales</taxon>
        <taxon>Delitschiaceae</taxon>
        <taxon>Delitschia</taxon>
    </lineage>
</organism>
<evidence type="ECO:0000256" key="17">
    <source>
        <dbReference type="ARBA" id="ARBA00029679"/>
    </source>
</evidence>
<dbReference type="GO" id="GO:0000723">
    <property type="term" value="P:telomere maintenance"/>
    <property type="evidence" value="ECO:0007669"/>
    <property type="project" value="TreeGrafter"/>
</dbReference>
<dbReference type="GO" id="GO:0004674">
    <property type="term" value="F:protein serine/threonine kinase activity"/>
    <property type="evidence" value="ECO:0007669"/>
    <property type="project" value="UniProtKB-KW"/>
</dbReference>
<dbReference type="SMART" id="SM00146">
    <property type="entry name" value="PI3Kc"/>
    <property type="match status" value="1"/>
</dbReference>
<feature type="domain" description="PI3K/PI4K catalytic" evidence="23">
    <location>
        <begin position="2143"/>
        <end position="2448"/>
    </location>
</feature>
<dbReference type="PROSITE" id="PS51189">
    <property type="entry name" value="FAT"/>
    <property type="match status" value="1"/>
</dbReference>
<dbReference type="InterPro" id="IPR018936">
    <property type="entry name" value="PI3/4_kinase_CS"/>
</dbReference>
<evidence type="ECO:0000256" key="7">
    <source>
        <dbReference type="ARBA" id="ARBA00022679"/>
    </source>
</evidence>
<dbReference type="SUPFAM" id="SSF56112">
    <property type="entry name" value="Protein kinase-like (PK-like)"/>
    <property type="match status" value="1"/>
</dbReference>
<keyword evidence="10" id="KW-0418">Kinase</keyword>
<keyword evidence="7" id="KW-0808">Transferase</keyword>
<dbReference type="GO" id="GO:0005694">
    <property type="term" value="C:chromosome"/>
    <property type="evidence" value="ECO:0007669"/>
    <property type="project" value="TreeGrafter"/>
</dbReference>
<evidence type="ECO:0000256" key="10">
    <source>
        <dbReference type="ARBA" id="ARBA00022777"/>
    </source>
</evidence>
<evidence type="ECO:0000256" key="16">
    <source>
        <dbReference type="ARBA" id="ARBA00025079"/>
    </source>
</evidence>
<dbReference type="InterPro" id="IPR016024">
    <property type="entry name" value="ARM-type_fold"/>
</dbReference>
<evidence type="ECO:0000256" key="22">
    <source>
        <dbReference type="SAM" id="MobiDB-lite"/>
    </source>
</evidence>
<evidence type="ECO:0000259" key="25">
    <source>
        <dbReference type="PROSITE" id="PS51190"/>
    </source>
</evidence>
<evidence type="ECO:0000313" key="27">
    <source>
        <dbReference type="Proteomes" id="UP000799536"/>
    </source>
</evidence>
<evidence type="ECO:0000256" key="4">
    <source>
        <dbReference type="ARBA" id="ARBA00012513"/>
    </source>
</evidence>
<dbReference type="InterPro" id="IPR012993">
    <property type="entry name" value="UME"/>
</dbReference>
<dbReference type="SUPFAM" id="SSF48371">
    <property type="entry name" value="ARM repeat"/>
    <property type="match status" value="1"/>
</dbReference>
<protein>
    <recommendedName>
        <fullName evidence="5">Serine/threonine-protein kinase MEC1</fullName>
        <ecNumber evidence="4">2.7.11.1</ecNumber>
    </recommendedName>
    <alternativeName>
        <fullName evidence="19">ATR homolog</fullName>
    </alternativeName>
    <alternativeName>
        <fullName evidence="18">DNA-damage checkpoint kinase MEC1</fullName>
    </alternativeName>
    <alternativeName>
        <fullName evidence="17">Mitosis entry checkpoint protein 1</fullName>
    </alternativeName>
</protein>
<evidence type="ECO:0000256" key="5">
    <source>
        <dbReference type="ARBA" id="ARBA00021345"/>
    </source>
</evidence>
<dbReference type="InterPro" id="IPR011009">
    <property type="entry name" value="Kinase-like_dom_sf"/>
</dbReference>
<dbReference type="OrthoDB" id="381190at2759"/>
<dbReference type="GO" id="GO:0006281">
    <property type="term" value="P:DNA repair"/>
    <property type="evidence" value="ECO:0007669"/>
    <property type="project" value="UniProtKB-KW"/>
</dbReference>
<keyword evidence="14" id="KW-0539">Nucleus</keyword>
<dbReference type="PANTHER" id="PTHR11139">
    <property type="entry name" value="ATAXIA TELANGIECTASIA MUTATED ATM -RELATED"/>
    <property type="match status" value="1"/>
</dbReference>
<keyword evidence="6" id="KW-0723">Serine/threonine-protein kinase</keyword>
<dbReference type="InterPro" id="IPR014009">
    <property type="entry name" value="PIK_FAT"/>
</dbReference>
<dbReference type="CDD" id="cd00892">
    <property type="entry name" value="PIKKc_ATR"/>
    <property type="match status" value="1"/>
</dbReference>
<feature type="domain" description="FATC" evidence="25">
    <location>
        <begin position="2449"/>
        <end position="2481"/>
    </location>
</feature>
<dbReference type="PROSITE" id="PS51190">
    <property type="entry name" value="FATC"/>
    <property type="match status" value="1"/>
</dbReference>
<evidence type="ECO:0000256" key="1">
    <source>
        <dbReference type="ARBA" id="ARBA00004123"/>
    </source>
</evidence>
<keyword evidence="12" id="KW-0156">Chromatin regulator</keyword>
<dbReference type="Pfam" id="PF08064">
    <property type="entry name" value="UME"/>
    <property type="match status" value="1"/>
</dbReference>
<dbReference type="SMART" id="SM01343">
    <property type="entry name" value="FATC"/>
    <property type="match status" value="1"/>
</dbReference>
<evidence type="ECO:0000256" key="14">
    <source>
        <dbReference type="ARBA" id="ARBA00023242"/>
    </source>
</evidence>
<comment type="catalytic activity">
    <reaction evidence="21">
        <text>L-seryl-[protein] + ATP = O-phospho-L-seryl-[protein] + ADP + H(+)</text>
        <dbReference type="Rhea" id="RHEA:17989"/>
        <dbReference type="Rhea" id="RHEA-COMP:9863"/>
        <dbReference type="Rhea" id="RHEA-COMP:11604"/>
        <dbReference type="ChEBI" id="CHEBI:15378"/>
        <dbReference type="ChEBI" id="CHEBI:29999"/>
        <dbReference type="ChEBI" id="CHEBI:30616"/>
        <dbReference type="ChEBI" id="CHEBI:83421"/>
        <dbReference type="ChEBI" id="CHEBI:456216"/>
        <dbReference type="EC" id="2.7.11.1"/>
    </reaction>
</comment>
<evidence type="ECO:0000256" key="13">
    <source>
        <dbReference type="ARBA" id="ARBA00023204"/>
    </source>
</evidence>
<keyword evidence="27" id="KW-1185">Reference proteome</keyword>
<comment type="subcellular location">
    <subcellularLocation>
        <location evidence="1">Nucleus</location>
    </subcellularLocation>
</comment>
<evidence type="ECO:0000256" key="8">
    <source>
        <dbReference type="ARBA" id="ARBA00022741"/>
    </source>
</evidence>
<feature type="domain" description="FAT" evidence="24">
    <location>
        <begin position="1468"/>
        <end position="2032"/>
    </location>
</feature>
<dbReference type="Pfam" id="PF02259">
    <property type="entry name" value="FAT"/>
    <property type="match status" value="1"/>
</dbReference>
<evidence type="ECO:0000259" key="23">
    <source>
        <dbReference type="PROSITE" id="PS50290"/>
    </source>
</evidence>
<evidence type="ECO:0000256" key="6">
    <source>
        <dbReference type="ARBA" id="ARBA00022527"/>
    </source>
</evidence>
<dbReference type="Gene3D" id="1.10.1070.11">
    <property type="entry name" value="Phosphatidylinositol 3-/4-kinase, catalytic domain"/>
    <property type="match status" value="1"/>
</dbReference>
<dbReference type="Pfam" id="PF00454">
    <property type="entry name" value="PI3_PI4_kinase"/>
    <property type="match status" value="1"/>
</dbReference>
<reference evidence="26" key="1">
    <citation type="journal article" date="2020" name="Stud. Mycol.">
        <title>101 Dothideomycetes genomes: a test case for predicting lifestyles and emergence of pathogens.</title>
        <authorList>
            <person name="Haridas S."/>
            <person name="Albert R."/>
            <person name="Binder M."/>
            <person name="Bloem J."/>
            <person name="Labutti K."/>
            <person name="Salamov A."/>
            <person name="Andreopoulos B."/>
            <person name="Baker S."/>
            <person name="Barry K."/>
            <person name="Bills G."/>
            <person name="Bluhm B."/>
            <person name="Cannon C."/>
            <person name="Castanera R."/>
            <person name="Culley D."/>
            <person name="Daum C."/>
            <person name="Ezra D."/>
            <person name="Gonzalez J."/>
            <person name="Henrissat B."/>
            <person name="Kuo A."/>
            <person name="Liang C."/>
            <person name="Lipzen A."/>
            <person name="Lutzoni F."/>
            <person name="Magnuson J."/>
            <person name="Mondo S."/>
            <person name="Nolan M."/>
            <person name="Ohm R."/>
            <person name="Pangilinan J."/>
            <person name="Park H.-J."/>
            <person name="Ramirez L."/>
            <person name="Alfaro M."/>
            <person name="Sun H."/>
            <person name="Tritt A."/>
            <person name="Yoshinaga Y."/>
            <person name="Zwiers L.-H."/>
            <person name="Turgeon B."/>
            <person name="Goodwin S."/>
            <person name="Spatafora J."/>
            <person name="Crous P."/>
            <person name="Grigoriev I."/>
        </authorList>
    </citation>
    <scope>NUCLEOTIDE SEQUENCE</scope>
    <source>
        <strain evidence="26">ATCC 74209</strain>
    </source>
</reference>
<keyword evidence="8" id="KW-0547">Nucleotide-binding</keyword>
<evidence type="ECO:0000256" key="18">
    <source>
        <dbReference type="ARBA" id="ARBA00030459"/>
    </source>
</evidence>
<evidence type="ECO:0000256" key="20">
    <source>
        <dbReference type="ARBA" id="ARBA00047899"/>
    </source>
</evidence>
<dbReference type="InterPro" id="IPR058681">
    <property type="entry name" value="HEAT_MEC1_N"/>
</dbReference>
<keyword evidence="13" id="KW-0234">DNA repair</keyword>
<evidence type="ECO:0000256" key="12">
    <source>
        <dbReference type="ARBA" id="ARBA00022853"/>
    </source>
</evidence>
<dbReference type="PANTHER" id="PTHR11139:SF125">
    <property type="entry name" value="SERINE_THREONINE-PROTEIN KINASE MEC1"/>
    <property type="match status" value="1"/>
</dbReference>
<evidence type="ECO:0000256" key="2">
    <source>
        <dbReference type="ARBA" id="ARBA00010769"/>
    </source>
</evidence>
<dbReference type="PROSITE" id="PS00916">
    <property type="entry name" value="PI3_4_KINASE_2"/>
    <property type="match status" value="1"/>
</dbReference>
<dbReference type="Pfam" id="PF23593">
    <property type="entry name" value="HEAT_ATR"/>
    <property type="match status" value="1"/>
</dbReference>
<dbReference type="EMBL" id="ML993847">
    <property type="protein sequence ID" value="KAF2206005.1"/>
    <property type="molecule type" value="Genomic_DNA"/>
</dbReference>
<dbReference type="Pfam" id="PF25030">
    <property type="entry name" value="M-HEAT_ATR"/>
    <property type="match status" value="1"/>
</dbReference>
<dbReference type="Proteomes" id="UP000799536">
    <property type="component" value="Unassembled WGS sequence"/>
</dbReference>
<dbReference type="Pfam" id="PF25385">
    <property type="entry name" value="HEAT_MEC1_N"/>
    <property type="match status" value="1"/>
</dbReference>
<comment type="catalytic activity">
    <reaction evidence="20">
        <text>L-threonyl-[protein] + ATP = O-phospho-L-threonyl-[protein] + ADP + H(+)</text>
        <dbReference type="Rhea" id="RHEA:46608"/>
        <dbReference type="Rhea" id="RHEA-COMP:11060"/>
        <dbReference type="Rhea" id="RHEA-COMP:11605"/>
        <dbReference type="ChEBI" id="CHEBI:15378"/>
        <dbReference type="ChEBI" id="CHEBI:30013"/>
        <dbReference type="ChEBI" id="CHEBI:30616"/>
        <dbReference type="ChEBI" id="CHEBI:61977"/>
        <dbReference type="ChEBI" id="CHEBI:456216"/>
        <dbReference type="EC" id="2.7.11.1"/>
    </reaction>
</comment>
<dbReference type="InterPro" id="IPR057564">
    <property type="entry name" value="HEAT_ATR"/>
</dbReference>
<feature type="region of interest" description="Disordered" evidence="22">
    <location>
        <begin position="1"/>
        <end position="25"/>
    </location>
</feature>
<dbReference type="InterPro" id="IPR056802">
    <property type="entry name" value="ATR-like_M-HEAT"/>
</dbReference>
<dbReference type="InterPro" id="IPR003151">
    <property type="entry name" value="PIK-rel_kinase_FAT"/>
</dbReference>
<gene>
    <name evidence="26" type="ORF">GQ43DRAFT_427658</name>
</gene>
<dbReference type="EC" id="2.7.11.1" evidence="4"/>
<dbReference type="InterPro" id="IPR036940">
    <property type="entry name" value="PI3/4_kinase_cat_sf"/>
</dbReference>
<sequence length="2481" mass="277589">MMRRGGSTQRPMREQSQNGGAPPSTIAAQIVNNAAQHEPEKKVVFGQLLQEYLNDPSTDEPSSQLNAQLISVVAEAGLDSLLQDNPFALDLLIPQALDSLAVIKLTIQRNPQLLSSLGEDPASQPPLFIWLFAKLLGLLSHPDLGPIQPQLQDLLITCLRVLYQKSDTWQNEVSLLQLYQSCVDTIITGLDAANSLSGIGGSSFKVVLPPSSCISELWPESQHHVAVSQGSQRTITSKPQAISTSFSLIEIILSAGETKGKCNARASSFDQCLPWALDSCSKLWRSFKLWTTARERDRSYDGVEAAFMQVLGTVLISFAASTLGGAASMKTAFFLSSNLSDVLSTCSTTPYSAANQSRLARLLCRVRLQLEQCWATPPNGIPRGRDLPLLIADALEPHVFRVCQNLTGFNVLHKDLQLALCLWTSPGDWPESVNTLRNSLYFDEIPLTADEQLHQQFLPLIKAFQQTNILEEERPAKRRKVGRCVGDADHKAIYKHFVSILNGSHSDPLVLGLAGLHNSIIERYQKLDEEGRCNLLAAFEKIACAGSRCIEAIEDETSLWDNLPCSLCDGSQKLDRNSIPTFWNDTGSGEDWKDVIAALLAITQIDEFETSTKPRVLMAFAIRRIFNHISDPDYLDLENCALGQWCVRNTNNTHKAPRELRIAAGQAVATFLRDDLPKEMKRKNRMNTLAFLQTLSKRDVFSEQETIIRTFGEAARVCGEEELPLILLQLVEYLGHPNAFICGVAYNELDSIAEAFQTSTGELLRPWWRAIAPAVVKDLQSCPQKAQQLSDLLGMSVNQMLLLTQTETLPLLVLTKRKEVLQRIATARGTPIEILCMLPHKNLAGILALLLSQPVTNVKKAAADAINAVAPRLEELGHDLPALVKMEPVLVACELLKMAAEDESKKAQAHRGFQALASLADTTKSGHRKHTKKDNLLSEFFESHILGIMAHFSDVLDNPQPIHPISERRRCLGAMEEMIHMATTHVSIALPQLRACLQSAMQDIGLCDQTFKIWIALLNVVDEEDGFGFLLDQTFALVTHNWTHFSEETRQKAHDAIQGLIKTHNSLLRERIGSLPSLASIPVMSKIEGEISRLKAKEEPGTVFQAFSQRCGDENSVVVRQALKELVPFLEANQQFLHDSAVSQKPSRILEGLARSLLDASVRFAEDDSDVAVLCARCLGIIGCLDPYRVESVREKREVLVLSNFEKASEVVDFTCFFLERVLVKVFHSTTNARAQGYLAWAMQQLLKFTGLSNVAQQRVRLSQNRVERDEARQKWDQFPEAVRSTLMPFTTSRYLIQANKAAPPSETYPIFSQELSHAQWLRAFCLDLLNRGKGDNVRMIFPVMSKIIKGHDLSIASFLLPFAALNVIVSSNDQEVADVGQELLTVLQAEIQPNDHTGAANIKQCSDNVFRVLDYLAYWRQEKSKVVAAARNLAMKTGRGPSEIEEMKNVTQISQVEAILQSIPAEVISKRAVECGSYARALFQWEQYIRQERAKSEKPDTAFVPVDQLQHLQFIYAQIDEPDSVEGISAHLHVLNPEQQIMEHQKAGRWTAAQSWYELSLTEKPEDPETQINLLTCLKESGQYGFHSTSTCSPDALPFAAEAAWSTGKWERLEKILALPSKQATGNSSQFNVGIGRALLALRQRKTEEFKQTIAALREAVANDLSPTSTDSIHACHDSLMKLHVLYEVEAISGISDGPSPDREMVLGYLDRRLDVLGAYISDKQYLLGIRRAAMQLSTLNFTKLDIGSAWLTSAKLARKADFSPTAYVSVLHASRLGDDASKIEYSKLLWKDGYHRKAIQNLESAIASDAFQARELPVDEPVTVTVDKQVVPNKVKSHAELLYAKWLDRAGQTKSMALRDKYAEGVMTYPKWDKGHYYLGRHYQKILESEKAMKPEQQTRTYVAGDTANLVIHNYLRSIPYGTKYYYQIIPKLLTLWLDMGMDVYNPPRGEARELTAQRANFLDLINKNIKRYTNERIPAYAWYSAFPQIITRISHPHKGVWETLQAIILKVTSFYPQQALWSLLAVTKATAADRSNRGTAVLKKLNNVQPKNSRLDLKMLILQGQKLSDALLQACEVQVEQRVTSVSLSKDLGFNLKLAPSSLVVPVEGTMTPSIPILHDSRSVRNHNPFANDAITIAAFTDDVLVLSSLQRPRKINVRGSDGRSYSLLCKPKDDLRKDQRLMEFNAMVNRALQTDIESSKRRLYIPTYGVTPLNEECGIIQWVEGLKPMRDIIIRLYRQRNIPIDYSELRNLLQEACSGGPEKLHIFTHRILNHFPPVLHEWFTEQFPDPEAWFSARLRYTRSCAVMSIVGHVLGLGDRHGENVLLEQGNGGTFHVDFNCLFDKGLTFEKPELVPFRLTHNMVDAMGPAGVEGPFRTAAELTYKQLRQQEDTLITVLETFVHDPTADFLGGKRRRKQIPGVPETPQEVLDFVRGKLAGLLRGESVPLSVEGYVESLIQSARDPRNLASMYIGWCAFF</sequence>
<keyword evidence="11" id="KW-0067">ATP-binding</keyword>
<comment type="function">
    <text evidence="16">Serine/threonine protein kinase which activates checkpoint signaling upon genotoxic stresses such as ionizing radiation (IR), ultraviolet light (UV), or DNA replication stalling, thereby acting as a DNA damage sensor. Recognizes the substrate consensus sequence [ST]-Q. Phosphorylates histone H2A to form H2AS128ph (gamma-H2A) at sites of DNA damage, involved in the regulation of DNA damage response mechanism. Required for the control of telomere length and genome stability.</text>
</comment>
<dbReference type="PROSITE" id="PS50290">
    <property type="entry name" value="PI3_4_KINASE_3"/>
    <property type="match status" value="1"/>
</dbReference>
<keyword evidence="9" id="KW-0227">DNA damage</keyword>
<dbReference type="InterPro" id="IPR050517">
    <property type="entry name" value="DDR_Repair_Kinase"/>
</dbReference>
<dbReference type="InterPro" id="IPR000403">
    <property type="entry name" value="PI3/4_kinase_cat_dom"/>
</dbReference>
<dbReference type="InterPro" id="IPR003152">
    <property type="entry name" value="FATC_dom"/>
</dbReference>
<evidence type="ECO:0000256" key="21">
    <source>
        <dbReference type="ARBA" id="ARBA00048679"/>
    </source>
</evidence>
<dbReference type="FunFam" id="1.10.1070.11:FF:000031">
    <property type="entry name" value="Phosphatidyl inositol 3-kinase"/>
    <property type="match status" value="1"/>
</dbReference>
<evidence type="ECO:0000256" key="3">
    <source>
        <dbReference type="ARBA" id="ARBA00011370"/>
    </source>
</evidence>
<comment type="caution">
    <text evidence="26">The sequence shown here is derived from an EMBL/GenBank/DDBJ whole genome shotgun (WGS) entry which is preliminary data.</text>
</comment>
<evidence type="ECO:0000256" key="15">
    <source>
        <dbReference type="ARBA" id="ARBA00023254"/>
    </source>
</evidence>
<dbReference type="InterPro" id="IPR011989">
    <property type="entry name" value="ARM-like"/>
</dbReference>
<dbReference type="GO" id="GO:0005524">
    <property type="term" value="F:ATP binding"/>
    <property type="evidence" value="ECO:0007669"/>
    <property type="project" value="UniProtKB-KW"/>
</dbReference>
<accession>A0A9P4JVN6</accession>
<evidence type="ECO:0000256" key="19">
    <source>
        <dbReference type="ARBA" id="ARBA00033001"/>
    </source>
</evidence>
<keyword evidence="15" id="KW-0469">Meiosis</keyword>
<evidence type="ECO:0000313" key="26">
    <source>
        <dbReference type="EMBL" id="KAF2206005.1"/>
    </source>
</evidence>
<feature type="compositionally biased region" description="Polar residues" evidence="22">
    <location>
        <begin position="1"/>
        <end position="19"/>
    </location>
</feature>
<comment type="subunit">
    <text evidence="3">Associates with DNA double-strand breaks.</text>
</comment>
<proteinExistence type="inferred from homology"/>
<dbReference type="Pfam" id="PF02260">
    <property type="entry name" value="FATC"/>
    <property type="match status" value="1"/>
</dbReference>
<dbReference type="SMART" id="SM00802">
    <property type="entry name" value="UME"/>
    <property type="match status" value="1"/>
</dbReference>
<name>A0A9P4JVN6_9PLEO</name>